<organism evidence="2 3">
    <name type="scientific">Salmo trutta</name>
    <name type="common">Brown trout</name>
    <dbReference type="NCBI Taxonomy" id="8032"/>
    <lineage>
        <taxon>Eukaryota</taxon>
        <taxon>Metazoa</taxon>
        <taxon>Chordata</taxon>
        <taxon>Craniata</taxon>
        <taxon>Vertebrata</taxon>
        <taxon>Euteleostomi</taxon>
        <taxon>Actinopterygii</taxon>
        <taxon>Neopterygii</taxon>
        <taxon>Teleostei</taxon>
        <taxon>Protacanthopterygii</taxon>
        <taxon>Salmoniformes</taxon>
        <taxon>Salmonidae</taxon>
        <taxon>Salmoninae</taxon>
        <taxon>Salmo</taxon>
    </lineage>
</organism>
<dbReference type="Ensembl" id="ENSSTUT00000067232.1">
    <property type="protein sequence ID" value="ENSSTUP00000063719.1"/>
    <property type="gene ID" value="ENSSTUG00000027619.1"/>
</dbReference>
<reference evidence="2" key="2">
    <citation type="submission" date="2025-09" db="UniProtKB">
        <authorList>
            <consortium name="Ensembl"/>
        </authorList>
    </citation>
    <scope>IDENTIFICATION</scope>
</reference>
<evidence type="ECO:0000256" key="1">
    <source>
        <dbReference type="SAM" id="Phobius"/>
    </source>
</evidence>
<keyword evidence="1" id="KW-0812">Transmembrane</keyword>
<protein>
    <submittedName>
        <fullName evidence="2">Uncharacterized protein</fullName>
    </submittedName>
</protein>
<dbReference type="Gene3D" id="3.30.1680.10">
    <property type="entry name" value="ligand-binding face of the semaphorins, domain 2"/>
    <property type="match status" value="1"/>
</dbReference>
<dbReference type="InParanoid" id="A0A674AWQ7"/>
<keyword evidence="1" id="KW-0472">Membrane</keyword>
<accession>A0A674AWQ7</accession>
<sequence>MASITKRTIPSAFYRLGLVYLFLNFPNIWHITYLYHTSIAYLAYHYSFVVLACAQDCPQDASSTCEECISSSPGCSWCKYKVSLLI</sequence>
<dbReference type="Proteomes" id="UP000472277">
    <property type="component" value="Chromosome 24"/>
</dbReference>
<keyword evidence="1" id="KW-1133">Transmembrane helix</keyword>
<dbReference type="AlphaFoldDB" id="A0A674AWQ7"/>
<evidence type="ECO:0000313" key="3">
    <source>
        <dbReference type="Proteomes" id="UP000472277"/>
    </source>
</evidence>
<keyword evidence="3" id="KW-1185">Reference proteome</keyword>
<proteinExistence type="predicted"/>
<reference evidence="2" key="1">
    <citation type="submission" date="2025-08" db="UniProtKB">
        <authorList>
            <consortium name="Ensembl"/>
        </authorList>
    </citation>
    <scope>IDENTIFICATION</scope>
</reference>
<feature type="transmembrane region" description="Helical" evidence="1">
    <location>
        <begin position="12"/>
        <end position="29"/>
    </location>
</feature>
<name>A0A674AWQ7_SALTR</name>
<evidence type="ECO:0000313" key="2">
    <source>
        <dbReference type="Ensembl" id="ENSSTUP00000063719.1"/>
    </source>
</evidence>